<keyword evidence="1" id="KW-0472">Membrane</keyword>
<dbReference type="OrthoDB" id="7694315at2759"/>
<dbReference type="Proteomes" id="UP000053097">
    <property type="component" value="Unassembled WGS sequence"/>
</dbReference>
<dbReference type="STRING" id="2015173.A0A026WDS3"/>
<dbReference type="InterPro" id="IPR038563">
    <property type="entry name" value="Endonuclease_7_sf"/>
</dbReference>
<dbReference type="InterPro" id="IPR023211">
    <property type="entry name" value="DNA_pol_palm_dom_sf"/>
</dbReference>
<dbReference type="InterPro" id="IPR044925">
    <property type="entry name" value="His-Me_finger_sf"/>
</dbReference>
<feature type="transmembrane region" description="Helical" evidence="1">
    <location>
        <begin position="581"/>
        <end position="605"/>
    </location>
</feature>
<proteinExistence type="predicted"/>
<protein>
    <recommendedName>
        <fullName evidence="4">DNA-directed DNA polymerase</fullName>
    </recommendedName>
</protein>
<dbReference type="SUPFAM" id="SSF54060">
    <property type="entry name" value="His-Me finger endonucleases"/>
    <property type="match status" value="1"/>
</dbReference>
<dbReference type="Gene3D" id="3.40.1800.10">
    <property type="entry name" value="His-Me finger endonucleases"/>
    <property type="match status" value="1"/>
</dbReference>
<name>A0A026WDS3_OOCBI</name>
<dbReference type="SUPFAM" id="SSF56672">
    <property type="entry name" value="DNA/RNA polymerases"/>
    <property type="match status" value="1"/>
</dbReference>
<evidence type="ECO:0008006" key="4">
    <source>
        <dbReference type="Google" id="ProtNLM"/>
    </source>
</evidence>
<dbReference type="AlphaFoldDB" id="A0A026WDS3"/>
<keyword evidence="1" id="KW-0812">Transmembrane</keyword>
<reference evidence="2 3" key="1">
    <citation type="journal article" date="2014" name="Curr. Biol.">
        <title>The genome of the clonal raider ant Cerapachys biroi.</title>
        <authorList>
            <person name="Oxley P.R."/>
            <person name="Ji L."/>
            <person name="Fetter-Pruneda I."/>
            <person name="McKenzie S.K."/>
            <person name="Li C."/>
            <person name="Hu H."/>
            <person name="Zhang G."/>
            <person name="Kronauer D.J."/>
        </authorList>
    </citation>
    <scope>NUCLEOTIDE SEQUENCE [LARGE SCALE GENOMIC DNA]</scope>
</reference>
<organism evidence="2 3">
    <name type="scientific">Ooceraea biroi</name>
    <name type="common">Clonal raider ant</name>
    <name type="synonym">Cerapachys biroi</name>
    <dbReference type="NCBI Taxonomy" id="2015173"/>
    <lineage>
        <taxon>Eukaryota</taxon>
        <taxon>Metazoa</taxon>
        <taxon>Ecdysozoa</taxon>
        <taxon>Arthropoda</taxon>
        <taxon>Hexapoda</taxon>
        <taxon>Insecta</taxon>
        <taxon>Pterygota</taxon>
        <taxon>Neoptera</taxon>
        <taxon>Endopterygota</taxon>
        <taxon>Hymenoptera</taxon>
        <taxon>Apocrita</taxon>
        <taxon>Aculeata</taxon>
        <taxon>Formicoidea</taxon>
        <taxon>Formicidae</taxon>
        <taxon>Dorylinae</taxon>
        <taxon>Ooceraea</taxon>
    </lineage>
</organism>
<keyword evidence="1" id="KW-1133">Transmembrane helix</keyword>
<gene>
    <name evidence="2" type="ORF">X777_06696</name>
</gene>
<evidence type="ECO:0000256" key="1">
    <source>
        <dbReference type="SAM" id="Phobius"/>
    </source>
</evidence>
<dbReference type="PANTHER" id="PTHR31511">
    <property type="entry name" value="PROTEIN CBG23764"/>
    <property type="match status" value="1"/>
</dbReference>
<dbReference type="PANTHER" id="PTHR31511:SF12">
    <property type="entry name" value="RHO TERMINATION FACTOR N-TERMINAL DOMAIN-CONTAINING PROTEIN"/>
    <property type="match status" value="1"/>
</dbReference>
<keyword evidence="3" id="KW-1185">Reference proteome</keyword>
<dbReference type="OMA" id="YQSATHA"/>
<evidence type="ECO:0000313" key="3">
    <source>
        <dbReference type="Proteomes" id="UP000053097"/>
    </source>
</evidence>
<accession>A0A026WDS3</accession>
<evidence type="ECO:0000313" key="2">
    <source>
        <dbReference type="EMBL" id="EZA53831.1"/>
    </source>
</evidence>
<dbReference type="EMBL" id="KK107267">
    <property type="protein sequence ID" value="EZA53831.1"/>
    <property type="molecule type" value="Genomic_DNA"/>
</dbReference>
<dbReference type="Gene3D" id="3.90.1600.10">
    <property type="entry name" value="Palm domain of DNA polymerase"/>
    <property type="match status" value="1"/>
</dbReference>
<dbReference type="InterPro" id="IPR043502">
    <property type="entry name" value="DNA/RNA_pol_sf"/>
</dbReference>
<sequence length="613" mass="70090">MRAGCVIDIPRAIQVKRAVVNVRAKDNACFAWAVVAALYQSATHADRTVHYPDYTTVLDVSGIEFPMTLDQIGRFERNNDISINVFAENDDNRRGVIVPLRLTDRKRDRHVNLLYVPDSHAEQPGHFAWIRDLSRLVSAQCSRKQHRKYICDRCLHYFPTEERLAAHIIDCAIALPSENDKLLAFRNYKRKERAPFVVYADLECMLGKNEQAKDAAAAGAYQRHRAFSVGYYVRCAYDESLSAYRTHRGEDCVSWFVGELGELARCVKTILASNVSMRDLTPEQCEELRDAARCHVCGKPFAAGDTRVRDHCHLTGRYRGPAHSACNLNYKDSHVIPVIFHNLSGYDAHFIIEAVFGENFLAVELRRLKATFNRPIYVGMCILDILKTRLYEFHYDYMAPLYGDKCRIIYTDTDSLIYRIECEDAYADMRRDIARFDTSDYPADNAYDMPQRNKKVPGLMKDENNGAVMTEFIGLRAKMYALRVCGKKDTKKIKGVCRSVVGRTITFDDYARCLSESVEVTRQQSRIQSKLHRVYTVAETKLASARTTTSGTSYPTAPTPSRGGITPFHSDMHEGKAREHIVYMILYSFIVINIIHSSTWSYIFAYKVYKYIG</sequence>
<dbReference type="GO" id="GO:0071897">
    <property type="term" value="P:DNA biosynthetic process"/>
    <property type="evidence" value="ECO:0007669"/>
    <property type="project" value="UniProtKB-ARBA"/>
</dbReference>